<accession>A0A811V1K8</accession>
<sequence length="91" mass="10284">MQPPTLATHSSAARALERTNERAATFYFNDDDDDEQQGAAADFKCSLHSNAKRNSVRVEKSRNITNNSKRTIPRKGGQRPTTAKPYFRWSV</sequence>
<protein>
    <submittedName>
        <fullName evidence="2">(Mediterranean fruit fly) hypothetical protein</fullName>
    </submittedName>
</protein>
<comment type="caution">
    <text evidence="2">The sequence shown here is derived from an EMBL/GenBank/DDBJ whole genome shotgun (WGS) entry which is preliminary data.</text>
</comment>
<feature type="region of interest" description="Disordered" evidence="1">
    <location>
        <begin position="67"/>
        <end position="91"/>
    </location>
</feature>
<proteinExistence type="predicted"/>
<gene>
    <name evidence="2" type="ORF">CCAP1982_LOCUS11764</name>
</gene>
<reference evidence="2" key="1">
    <citation type="submission" date="2020-11" db="EMBL/GenBank/DDBJ databases">
        <authorList>
            <person name="Whitehead M."/>
        </authorList>
    </citation>
    <scope>NUCLEOTIDE SEQUENCE</scope>
    <source>
        <strain evidence="2">EGII</strain>
    </source>
</reference>
<evidence type="ECO:0000256" key="1">
    <source>
        <dbReference type="SAM" id="MobiDB-lite"/>
    </source>
</evidence>
<evidence type="ECO:0000313" key="3">
    <source>
        <dbReference type="Proteomes" id="UP000606786"/>
    </source>
</evidence>
<evidence type="ECO:0000313" key="2">
    <source>
        <dbReference type="EMBL" id="CAD7003303.1"/>
    </source>
</evidence>
<dbReference type="AlphaFoldDB" id="A0A811V1K8"/>
<name>A0A811V1K8_CERCA</name>
<organism evidence="2 3">
    <name type="scientific">Ceratitis capitata</name>
    <name type="common">Mediterranean fruit fly</name>
    <name type="synonym">Tephritis capitata</name>
    <dbReference type="NCBI Taxonomy" id="7213"/>
    <lineage>
        <taxon>Eukaryota</taxon>
        <taxon>Metazoa</taxon>
        <taxon>Ecdysozoa</taxon>
        <taxon>Arthropoda</taxon>
        <taxon>Hexapoda</taxon>
        <taxon>Insecta</taxon>
        <taxon>Pterygota</taxon>
        <taxon>Neoptera</taxon>
        <taxon>Endopterygota</taxon>
        <taxon>Diptera</taxon>
        <taxon>Brachycera</taxon>
        <taxon>Muscomorpha</taxon>
        <taxon>Tephritoidea</taxon>
        <taxon>Tephritidae</taxon>
        <taxon>Ceratitis</taxon>
        <taxon>Ceratitis</taxon>
    </lineage>
</organism>
<dbReference type="Proteomes" id="UP000606786">
    <property type="component" value="Unassembled WGS sequence"/>
</dbReference>
<keyword evidence="3" id="KW-1185">Reference proteome</keyword>
<dbReference type="EMBL" id="CAJHJT010000034">
    <property type="protein sequence ID" value="CAD7003303.1"/>
    <property type="molecule type" value="Genomic_DNA"/>
</dbReference>